<keyword evidence="3" id="KW-1185">Reference proteome</keyword>
<dbReference type="Proteomes" id="UP000828390">
    <property type="component" value="Unassembled WGS sequence"/>
</dbReference>
<gene>
    <name evidence="2" type="ORF">DPMN_037343</name>
</gene>
<evidence type="ECO:0000313" key="2">
    <source>
        <dbReference type="EMBL" id="KAH3874102.1"/>
    </source>
</evidence>
<protein>
    <submittedName>
        <fullName evidence="2">Uncharacterized protein</fullName>
    </submittedName>
</protein>
<dbReference type="EMBL" id="JAIWYP010000002">
    <property type="protein sequence ID" value="KAH3874102.1"/>
    <property type="molecule type" value="Genomic_DNA"/>
</dbReference>
<name>A0A9D4MAT0_DREPO</name>
<evidence type="ECO:0000313" key="3">
    <source>
        <dbReference type="Proteomes" id="UP000828390"/>
    </source>
</evidence>
<feature type="compositionally biased region" description="Polar residues" evidence="1">
    <location>
        <begin position="66"/>
        <end position="76"/>
    </location>
</feature>
<reference evidence="2" key="2">
    <citation type="submission" date="2020-11" db="EMBL/GenBank/DDBJ databases">
        <authorList>
            <person name="McCartney M.A."/>
            <person name="Auch B."/>
            <person name="Kono T."/>
            <person name="Mallez S."/>
            <person name="Becker A."/>
            <person name="Gohl D.M."/>
            <person name="Silverstein K.A.T."/>
            <person name="Koren S."/>
            <person name="Bechman K.B."/>
            <person name="Herman A."/>
            <person name="Abrahante J.E."/>
            <person name="Garbe J."/>
        </authorList>
    </citation>
    <scope>NUCLEOTIDE SEQUENCE</scope>
    <source>
        <strain evidence="2">Duluth1</strain>
        <tissue evidence="2">Whole animal</tissue>
    </source>
</reference>
<accession>A0A9D4MAT0</accession>
<feature type="region of interest" description="Disordered" evidence="1">
    <location>
        <begin position="55"/>
        <end position="93"/>
    </location>
</feature>
<proteinExistence type="predicted"/>
<reference evidence="2" key="1">
    <citation type="journal article" date="2019" name="bioRxiv">
        <title>The Genome of the Zebra Mussel, Dreissena polymorpha: A Resource for Invasive Species Research.</title>
        <authorList>
            <person name="McCartney M.A."/>
            <person name="Auch B."/>
            <person name="Kono T."/>
            <person name="Mallez S."/>
            <person name="Zhang Y."/>
            <person name="Obille A."/>
            <person name="Becker A."/>
            <person name="Abrahante J.E."/>
            <person name="Garbe J."/>
            <person name="Badalamenti J.P."/>
            <person name="Herman A."/>
            <person name="Mangelson H."/>
            <person name="Liachko I."/>
            <person name="Sullivan S."/>
            <person name="Sone E.D."/>
            <person name="Koren S."/>
            <person name="Silverstein K.A.T."/>
            <person name="Beckman K.B."/>
            <person name="Gohl D.M."/>
        </authorList>
    </citation>
    <scope>NUCLEOTIDE SEQUENCE</scope>
    <source>
        <strain evidence="2">Duluth1</strain>
        <tissue evidence="2">Whole animal</tissue>
    </source>
</reference>
<evidence type="ECO:0000256" key="1">
    <source>
        <dbReference type="SAM" id="MobiDB-lite"/>
    </source>
</evidence>
<comment type="caution">
    <text evidence="2">The sequence shown here is derived from an EMBL/GenBank/DDBJ whole genome shotgun (WGS) entry which is preliminary data.</text>
</comment>
<dbReference type="AlphaFoldDB" id="A0A9D4MAT0"/>
<sequence>MLALRIDGSSINVCSLSFRQSIEYILHFHASHVKQQCMFTVIVFNSFPDNIQFKRSKPAIRPGGPTLQSDRPQSLRSIPDKNPKAGATPGRQELKRCCSVSVRNFAYSSSTTQKHT</sequence>
<organism evidence="2 3">
    <name type="scientific">Dreissena polymorpha</name>
    <name type="common">Zebra mussel</name>
    <name type="synonym">Mytilus polymorpha</name>
    <dbReference type="NCBI Taxonomy" id="45954"/>
    <lineage>
        <taxon>Eukaryota</taxon>
        <taxon>Metazoa</taxon>
        <taxon>Spiralia</taxon>
        <taxon>Lophotrochozoa</taxon>
        <taxon>Mollusca</taxon>
        <taxon>Bivalvia</taxon>
        <taxon>Autobranchia</taxon>
        <taxon>Heteroconchia</taxon>
        <taxon>Euheterodonta</taxon>
        <taxon>Imparidentia</taxon>
        <taxon>Neoheterodontei</taxon>
        <taxon>Myida</taxon>
        <taxon>Dreissenoidea</taxon>
        <taxon>Dreissenidae</taxon>
        <taxon>Dreissena</taxon>
    </lineage>
</organism>